<organism evidence="6 7">
    <name type="scientific">Microbacterium amylolyticum</name>
    <dbReference type="NCBI Taxonomy" id="936337"/>
    <lineage>
        <taxon>Bacteria</taxon>
        <taxon>Bacillati</taxon>
        <taxon>Actinomycetota</taxon>
        <taxon>Actinomycetes</taxon>
        <taxon>Micrococcales</taxon>
        <taxon>Microbacteriaceae</taxon>
        <taxon>Microbacterium</taxon>
    </lineage>
</organism>
<keyword evidence="2" id="KW-0378">Hydrolase</keyword>
<protein>
    <submittedName>
        <fullName evidence="6">3',5'-cyclic AMP phosphodiesterase CpdA</fullName>
    </submittedName>
</protein>
<comment type="similarity">
    <text evidence="4">Belongs to the cyclic nucleotide phosphodiesterase class-III family.</text>
</comment>
<dbReference type="Proteomes" id="UP001519362">
    <property type="component" value="Unassembled WGS sequence"/>
</dbReference>
<gene>
    <name evidence="6" type="ORF">JOF34_001043</name>
</gene>
<evidence type="ECO:0000256" key="4">
    <source>
        <dbReference type="ARBA" id="ARBA00025742"/>
    </source>
</evidence>
<reference evidence="6 7" key="1">
    <citation type="submission" date="2021-03" db="EMBL/GenBank/DDBJ databases">
        <title>Sequencing the genomes of 1000 actinobacteria strains.</title>
        <authorList>
            <person name="Klenk H.-P."/>
        </authorList>
    </citation>
    <scope>NUCLEOTIDE SEQUENCE [LARGE SCALE GENOMIC DNA]</scope>
    <source>
        <strain evidence="6 7">DSM 24221</strain>
    </source>
</reference>
<dbReference type="PANTHER" id="PTHR42988:SF2">
    <property type="entry name" value="CYCLIC NUCLEOTIDE PHOSPHODIESTERASE CBUA0032-RELATED"/>
    <property type="match status" value="1"/>
</dbReference>
<evidence type="ECO:0000313" key="6">
    <source>
        <dbReference type="EMBL" id="MBP2436457.1"/>
    </source>
</evidence>
<dbReference type="PANTHER" id="PTHR42988">
    <property type="entry name" value="PHOSPHOHYDROLASE"/>
    <property type="match status" value="1"/>
</dbReference>
<dbReference type="EMBL" id="JAGIOL010000001">
    <property type="protein sequence ID" value="MBP2436457.1"/>
    <property type="molecule type" value="Genomic_DNA"/>
</dbReference>
<feature type="domain" description="Calcineurin-like phosphoesterase" evidence="5">
    <location>
        <begin position="3"/>
        <end position="185"/>
    </location>
</feature>
<evidence type="ECO:0000256" key="1">
    <source>
        <dbReference type="ARBA" id="ARBA00022723"/>
    </source>
</evidence>
<dbReference type="InterPro" id="IPR004843">
    <property type="entry name" value="Calcineurin-like_PHP"/>
</dbReference>
<evidence type="ECO:0000256" key="2">
    <source>
        <dbReference type="ARBA" id="ARBA00022801"/>
    </source>
</evidence>
<keyword evidence="3" id="KW-0408">Iron</keyword>
<evidence type="ECO:0000313" key="7">
    <source>
        <dbReference type="Proteomes" id="UP001519362"/>
    </source>
</evidence>
<accession>A0ABS4ZGX5</accession>
<keyword evidence="7" id="KW-1185">Reference proteome</keyword>
<proteinExistence type="inferred from homology"/>
<sequence>MLTIAHLSDPHLDLSSDREQRFAAVLRQINDLPTVDALVISGDLVDHGLAKEYESFFAHLPSDLPVLVGAGNHDLSEPLSAALTSARMSPQLNAVLQLDGATIVGLDSHIDGRDDGLLAVATLDFARDAIRAASGPVVLMLHHPPVPIGHHIVDEHFALANPQDLEMLVQESSGVIAIFTGHVHAAFTAMFAGVPVLGSPGIVSTMRLGSRTNPIADFDAMPGFALHSIEGQGIRTVFHYLPPKDL</sequence>
<keyword evidence="1" id="KW-0479">Metal-binding</keyword>
<evidence type="ECO:0000256" key="3">
    <source>
        <dbReference type="ARBA" id="ARBA00023004"/>
    </source>
</evidence>
<name>A0ABS4ZGX5_9MICO</name>
<evidence type="ECO:0000259" key="5">
    <source>
        <dbReference type="Pfam" id="PF00149"/>
    </source>
</evidence>
<comment type="caution">
    <text evidence="6">The sequence shown here is derived from an EMBL/GenBank/DDBJ whole genome shotgun (WGS) entry which is preliminary data.</text>
</comment>
<dbReference type="RefSeq" id="WP_165136327.1">
    <property type="nucleotide sequence ID" value="NZ_CP049253.1"/>
</dbReference>
<dbReference type="InterPro" id="IPR029052">
    <property type="entry name" value="Metallo-depent_PP-like"/>
</dbReference>
<dbReference type="Gene3D" id="3.60.21.10">
    <property type="match status" value="1"/>
</dbReference>
<dbReference type="SUPFAM" id="SSF56300">
    <property type="entry name" value="Metallo-dependent phosphatases"/>
    <property type="match status" value="1"/>
</dbReference>
<dbReference type="Pfam" id="PF00149">
    <property type="entry name" value="Metallophos"/>
    <property type="match status" value="1"/>
</dbReference>
<dbReference type="InterPro" id="IPR050884">
    <property type="entry name" value="CNP_phosphodiesterase-III"/>
</dbReference>